<sequence>MVKSQSHEKLVLIISHVNATYWVRLKKVTNLPLFLLKRQSLSIPSILFFGTNKAFTLFLSEYLAKFLYV</sequence>
<dbReference type="Proteomes" id="UP000276133">
    <property type="component" value="Unassembled WGS sequence"/>
</dbReference>
<dbReference type="AlphaFoldDB" id="A0A3M7Q7J4"/>
<reference evidence="1 2" key="1">
    <citation type="journal article" date="2018" name="Sci. Rep.">
        <title>Genomic signatures of local adaptation to the degree of environmental predictability in rotifers.</title>
        <authorList>
            <person name="Franch-Gras L."/>
            <person name="Hahn C."/>
            <person name="Garcia-Roger E.M."/>
            <person name="Carmona M.J."/>
            <person name="Serra M."/>
            <person name="Gomez A."/>
        </authorList>
    </citation>
    <scope>NUCLEOTIDE SEQUENCE [LARGE SCALE GENOMIC DNA]</scope>
    <source>
        <strain evidence="1">HYR1</strain>
    </source>
</reference>
<gene>
    <name evidence="1" type="ORF">BpHYR1_046089</name>
</gene>
<keyword evidence="2" id="KW-1185">Reference proteome</keyword>
<evidence type="ECO:0000313" key="1">
    <source>
        <dbReference type="EMBL" id="RNA07390.1"/>
    </source>
</evidence>
<comment type="caution">
    <text evidence="1">The sequence shown here is derived from an EMBL/GenBank/DDBJ whole genome shotgun (WGS) entry which is preliminary data.</text>
</comment>
<dbReference type="EMBL" id="REGN01007061">
    <property type="protein sequence ID" value="RNA07390.1"/>
    <property type="molecule type" value="Genomic_DNA"/>
</dbReference>
<organism evidence="1 2">
    <name type="scientific">Brachionus plicatilis</name>
    <name type="common">Marine rotifer</name>
    <name type="synonym">Brachionus muelleri</name>
    <dbReference type="NCBI Taxonomy" id="10195"/>
    <lineage>
        <taxon>Eukaryota</taxon>
        <taxon>Metazoa</taxon>
        <taxon>Spiralia</taxon>
        <taxon>Gnathifera</taxon>
        <taxon>Rotifera</taxon>
        <taxon>Eurotatoria</taxon>
        <taxon>Monogononta</taxon>
        <taxon>Pseudotrocha</taxon>
        <taxon>Ploima</taxon>
        <taxon>Brachionidae</taxon>
        <taxon>Brachionus</taxon>
    </lineage>
</organism>
<accession>A0A3M7Q7J4</accession>
<evidence type="ECO:0000313" key="2">
    <source>
        <dbReference type="Proteomes" id="UP000276133"/>
    </source>
</evidence>
<proteinExistence type="predicted"/>
<protein>
    <submittedName>
        <fullName evidence="1">Uncharacterized protein</fullName>
    </submittedName>
</protein>
<name>A0A3M7Q7J4_BRAPC</name>